<feature type="region of interest" description="Disordered" evidence="1">
    <location>
        <begin position="44"/>
        <end position="83"/>
    </location>
</feature>
<organism evidence="3 4">
    <name type="scientific">Kuraishia capsulata CBS 1993</name>
    <dbReference type="NCBI Taxonomy" id="1382522"/>
    <lineage>
        <taxon>Eukaryota</taxon>
        <taxon>Fungi</taxon>
        <taxon>Dikarya</taxon>
        <taxon>Ascomycota</taxon>
        <taxon>Saccharomycotina</taxon>
        <taxon>Pichiomycetes</taxon>
        <taxon>Pichiales</taxon>
        <taxon>Pichiaceae</taxon>
        <taxon>Kuraishia</taxon>
    </lineage>
</organism>
<dbReference type="GeneID" id="34518696"/>
<feature type="chain" id="PRO_5004880504" evidence="2">
    <location>
        <begin position="24"/>
        <end position="83"/>
    </location>
</feature>
<dbReference type="HOGENOM" id="CLU_2542891_0_0_1"/>
<name>W6MH69_9ASCO</name>
<dbReference type="EMBL" id="HG793125">
    <property type="protein sequence ID" value="CDK25296.1"/>
    <property type="molecule type" value="Genomic_DNA"/>
</dbReference>
<evidence type="ECO:0000256" key="1">
    <source>
        <dbReference type="SAM" id="MobiDB-lite"/>
    </source>
</evidence>
<keyword evidence="2" id="KW-0732">Signal</keyword>
<evidence type="ECO:0000313" key="4">
    <source>
        <dbReference type="Proteomes" id="UP000019384"/>
    </source>
</evidence>
<evidence type="ECO:0000256" key="2">
    <source>
        <dbReference type="SAM" id="SignalP"/>
    </source>
</evidence>
<protein>
    <submittedName>
        <fullName evidence="3">Uncharacterized protein</fullName>
    </submittedName>
</protein>
<feature type="signal peptide" evidence="2">
    <location>
        <begin position="1"/>
        <end position="23"/>
    </location>
</feature>
<keyword evidence="4" id="KW-1185">Reference proteome</keyword>
<dbReference type="Proteomes" id="UP000019384">
    <property type="component" value="Unassembled WGS sequence"/>
</dbReference>
<gene>
    <name evidence="3" type="ORF">KUCA_T00001263001</name>
</gene>
<reference evidence="3" key="2">
    <citation type="submission" date="2014-02" db="EMBL/GenBank/DDBJ databases">
        <title>Complete DNA sequence of /Kuraishia capsulata/ illustrates novel genomic features among budding yeasts (/Saccharomycotina/).</title>
        <authorList>
            <person name="Morales L."/>
            <person name="Noel B."/>
            <person name="Porcel B."/>
            <person name="Marcet-Houben M."/>
            <person name="Hullo M-F."/>
            <person name="Sacerdot C."/>
            <person name="Tekaia F."/>
            <person name="Leh-Louis V."/>
            <person name="Despons L."/>
            <person name="Khanna V."/>
            <person name="Aury J-M."/>
            <person name="Barbe V."/>
            <person name="Couloux A."/>
            <person name="Labadie K."/>
            <person name="Pelletier E."/>
            <person name="Souciet J-L."/>
            <person name="Boekhout T."/>
            <person name="Gabaldon T."/>
            <person name="Wincker P."/>
            <person name="Dujon B."/>
        </authorList>
    </citation>
    <scope>NUCLEOTIDE SEQUENCE</scope>
    <source>
        <strain evidence="3">CBS 1993</strain>
    </source>
</reference>
<accession>W6MH69</accession>
<dbReference type="RefSeq" id="XP_022457308.1">
    <property type="nucleotide sequence ID" value="XM_022605883.1"/>
</dbReference>
<dbReference type="AlphaFoldDB" id="W6MH69"/>
<reference evidence="3" key="1">
    <citation type="submission" date="2013-12" db="EMBL/GenBank/DDBJ databases">
        <authorList>
            <person name="Genoscope - CEA"/>
        </authorList>
    </citation>
    <scope>NUCLEOTIDE SEQUENCE</scope>
    <source>
        <strain evidence="3">CBS 1993</strain>
    </source>
</reference>
<proteinExistence type="predicted"/>
<feature type="compositionally biased region" description="Basic and acidic residues" evidence="1">
    <location>
        <begin position="44"/>
        <end position="60"/>
    </location>
</feature>
<evidence type="ECO:0000313" key="3">
    <source>
        <dbReference type="EMBL" id="CDK25296.1"/>
    </source>
</evidence>
<sequence>MAVDPGNVLSAVLSLSVISLCLLNEVYFKIGHDGGLLTSRTTRDVFRDAQMEPKPTEPKPTDSQPIPDERQYDYSPIGDDDGW</sequence>